<feature type="region of interest" description="Disordered" evidence="5">
    <location>
        <begin position="1"/>
        <end position="172"/>
    </location>
</feature>
<dbReference type="EMBL" id="MLKD01000015">
    <property type="protein sequence ID" value="OQE19471.1"/>
    <property type="molecule type" value="Genomic_DNA"/>
</dbReference>
<dbReference type="GO" id="GO:0005737">
    <property type="term" value="C:cytoplasm"/>
    <property type="evidence" value="ECO:0007669"/>
    <property type="project" value="TreeGrafter"/>
</dbReference>
<dbReference type="STRING" id="303698.A0A1V6T034"/>
<feature type="compositionally biased region" description="Low complexity" evidence="5">
    <location>
        <begin position="672"/>
        <end position="688"/>
    </location>
</feature>
<feature type="compositionally biased region" description="Basic and acidic residues" evidence="5">
    <location>
        <begin position="1034"/>
        <end position="1047"/>
    </location>
</feature>
<gene>
    <name evidence="7" type="ORF">PENSTE_c015G08525</name>
</gene>
<dbReference type="PANTHER" id="PTHR12436">
    <property type="entry name" value="80 KDA MCM3-ASSOCIATED PROTEIN"/>
    <property type="match status" value="1"/>
</dbReference>
<evidence type="ECO:0000313" key="7">
    <source>
        <dbReference type="EMBL" id="OQE19471.1"/>
    </source>
</evidence>
<feature type="compositionally biased region" description="Polar residues" evidence="5">
    <location>
        <begin position="955"/>
        <end position="976"/>
    </location>
</feature>
<feature type="region of interest" description="Disordered" evidence="5">
    <location>
        <begin position="1297"/>
        <end position="1317"/>
    </location>
</feature>
<feature type="compositionally biased region" description="Low complexity" evidence="5">
    <location>
        <begin position="63"/>
        <end position="83"/>
    </location>
</feature>
<feature type="compositionally biased region" description="Low complexity" evidence="5">
    <location>
        <begin position="993"/>
        <end position="1008"/>
    </location>
</feature>
<reference evidence="8" key="1">
    <citation type="journal article" date="2017" name="Nat. Microbiol.">
        <title>Global analysis of biosynthetic gene clusters reveals vast potential of secondary metabolite production in Penicillium species.</title>
        <authorList>
            <person name="Nielsen J.C."/>
            <person name="Grijseels S."/>
            <person name="Prigent S."/>
            <person name="Ji B."/>
            <person name="Dainat J."/>
            <person name="Nielsen K.F."/>
            <person name="Frisvad J.C."/>
            <person name="Workman M."/>
            <person name="Nielsen J."/>
        </authorList>
    </citation>
    <scope>NUCLEOTIDE SEQUENCE [LARGE SCALE GENOMIC DNA]</scope>
    <source>
        <strain evidence="8">IBT 24891</strain>
    </source>
</reference>
<feature type="compositionally biased region" description="Polar residues" evidence="5">
    <location>
        <begin position="125"/>
        <end position="136"/>
    </location>
</feature>
<feature type="compositionally biased region" description="Polar residues" evidence="5">
    <location>
        <begin position="30"/>
        <end position="40"/>
    </location>
</feature>
<proteinExistence type="inferred from homology"/>
<dbReference type="GO" id="GO:0070390">
    <property type="term" value="C:transcription export complex 2"/>
    <property type="evidence" value="ECO:0007669"/>
    <property type="project" value="TreeGrafter"/>
</dbReference>
<feature type="compositionally biased region" description="Gly residues" evidence="5">
    <location>
        <begin position="15"/>
        <end position="28"/>
    </location>
</feature>
<feature type="compositionally biased region" description="Basic and acidic residues" evidence="5">
    <location>
        <begin position="1067"/>
        <end position="1076"/>
    </location>
</feature>
<feature type="compositionally biased region" description="Low complexity" evidence="5">
    <location>
        <begin position="1239"/>
        <end position="1261"/>
    </location>
</feature>
<accession>A0A1V6T034</accession>
<evidence type="ECO:0000256" key="1">
    <source>
        <dbReference type="ARBA" id="ARBA00004259"/>
    </source>
</evidence>
<dbReference type="InterPro" id="IPR005062">
    <property type="entry name" value="SAC3/GANP/THP3_conserved"/>
</dbReference>
<protein>
    <recommendedName>
        <fullName evidence="6">SAC3/GANP/THP3 conserved domain-containing protein</fullName>
    </recommendedName>
</protein>
<dbReference type="GO" id="GO:0005635">
    <property type="term" value="C:nuclear envelope"/>
    <property type="evidence" value="ECO:0007669"/>
    <property type="project" value="UniProtKB-SubCell"/>
</dbReference>
<feature type="compositionally biased region" description="Polar residues" evidence="5">
    <location>
        <begin position="805"/>
        <end position="831"/>
    </location>
</feature>
<feature type="region of interest" description="Disordered" evidence="5">
    <location>
        <begin position="1222"/>
        <end position="1281"/>
    </location>
</feature>
<feature type="compositionally biased region" description="Low complexity" evidence="5">
    <location>
        <begin position="696"/>
        <end position="706"/>
    </location>
</feature>
<feature type="compositionally biased region" description="Basic residues" evidence="5">
    <location>
        <begin position="47"/>
        <end position="56"/>
    </location>
</feature>
<feature type="compositionally biased region" description="Low complexity" evidence="5">
    <location>
        <begin position="1143"/>
        <end position="1161"/>
    </location>
</feature>
<evidence type="ECO:0000256" key="2">
    <source>
        <dbReference type="ARBA" id="ARBA00022553"/>
    </source>
</evidence>
<feature type="region of interest" description="Disordered" evidence="5">
    <location>
        <begin position="746"/>
        <end position="1161"/>
    </location>
</feature>
<dbReference type="PANTHER" id="PTHR12436:SF3">
    <property type="entry name" value="GERMINAL-CENTER ASSOCIATED NUCLEAR PROTEIN"/>
    <property type="match status" value="1"/>
</dbReference>
<dbReference type="GO" id="GO:0006406">
    <property type="term" value="P:mRNA export from nucleus"/>
    <property type="evidence" value="ECO:0007669"/>
    <property type="project" value="TreeGrafter"/>
</dbReference>
<feature type="region of interest" description="Disordered" evidence="5">
    <location>
        <begin position="649"/>
        <end position="734"/>
    </location>
</feature>
<comment type="caution">
    <text evidence="7">The sequence shown here is derived from an EMBL/GenBank/DDBJ whole genome shotgun (WGS) entry which is preliminary data.</text>
</comment>
<comment type="subcellular location">
    <subcellularLocation>
        <location evidence="1">Nucleus envelope</location>
    </subcellularLocation>
</comment>
<name>A0A1V6T034_9EURO</name>
<feature type="compositionally biased region" description="Polar residues" evidence="5">
    <location>
        <begin position="925"/>
        <end position="935"/>
    </location>
</feature>
<evidence type="ECO:0000256" key="4">
    <source>
        <dbReference type="ARBA" id="ARBA00038443"/>
    </source>
</evidence>
<dbReference type="Gene3D" id="1.25.40.990">
    <property type="match status" value="1"/>
</dbReference>
<feature type="compositionally biased region" description="Polar residues" evidence="5">
    <location>
        <begin position="707"/>
        <end position="733"/>
    </location>
</feature>
<feature type="compositionally biased region" description="Basic and acidic residues" evidence="5">
    <location>
        <begin position="1300"/>
        <end position="1317"/>
    </location>
</feature>
<dbReference type="FunFam" id="1.25.40.990:FF:000008">
    <property type="entry name" value="Nuclear mRNA export protein SAC3"/>
    <property type="match status" value="1"/>
</dbReference>
<evidence type="ECO:0000256" key="3">
    <source>
        <dbReference type="ARBA" id="ARBA00023242"/>
    </source>
</evidence>
<dbReference type="OrthoDB" id="264795at2759"/>
<feature type="domain" description="SAC3/GANP/THP3 conserved" evidence="6">
    <location>
        <begin position="229"/>
        <end position="549"/>
    </location>
</feature>
<evidence type="ECO:0000313" key="8">
    <source>
        <dbReference type="Proteomes" id="UP000191285"/>
    </source>
</evidence>
<keyword evidence="3" id="KW-0539">Nucleus</keyword>
<keyword evidence="2" id="KW-0597">Phosphoprotein</keyword>
<feature type="compositionally biased region" description="Low complexity" evidence="5">
    <location>
        <begin position="855"/>
        <end position="874"/>
    </location>
</feature>
<feature type="compositionally biased region" description="Low complexity" evidence="5">
    <location>
        <begin position="746"/>
        <end position="760"/>
    </location>
</feature>
<organism evidence="7 8">
    <name type="scientific">Penicillium steckii</name>
    <dbReference type="NCBI Taxonomy" id="303698"/>
    <lineage>
        <taxon>Eukaryota</taxon>
        <taxon>Fungi</taxon>
        <taxon>Dikarya</taxon>
        <taxon>Ascomycota</taxon>
        <taxon>Pezizomycotina</taxon>
        <taxon>Eurotiomycetes</taxon>
        <taxon>Eurotiomycetidae</taxon>
        <taxon>Eurotiales</taxon>
        <taxon>Aspergillaceae</taxon>
        <taxon>Penicillium</taxon>
    </lineage>
</organism>
<feature type="compositionally biased region" description="Polar residues" evidence="5">
    <location>
        <begin position="896"/>
        <end position="918"/>
    </location>
</feature>
<comment type="similarity">
    <text evidence="4">Belongs to the SAC3 family.</text>
</comment>
<keyword evidence="8" id="KW-1185">Reference proteome</keyword>
<dbReference type="Pfam" id="PF03399">
    <property type="entry name" value="SAC3_GANP"/>
    <property type="match status" value="1"/>
</dbReference>
<evidence type="ECO:0000259" key="6">
    <source>
        <dbReference type="Pfam" id="PF03399"/>
    </source>
</evidence>
<feature type="compositionally biased region" description="Polar residues" evidence="5">
    <location>
        <begin position="86"/>
        <end position="117"/>
    </location>
</feature>
<dbReference type="InterPro" id="IPR045107">
    <property type="entry name" value="SAC3/GANP/THP3"/>
</dbReference>
<dbReference type="Proteomes" id="UP000191285">
    <property type="component" value="Unassembled WGS sequence"/>
</dbReference>
<evidence type="ECO:0000256" key="5">
    <source>
        <dbReference type="SAM" id="MobiDB-lite"/>
    </source>
</evidence>
<sequence>MATPFNPFAGITHGQRGGQSTGATGRGHGASSNRGSQLQTRGGPHSFRGRGQRSRARGTGTFSNRGRGAGATAGNAGSTHAAHQGAASQNANSPFTQLNQTNSVSSPFGGQAAQATQPRKKSPFNGITNGNTANSTRARGSFRGGARGGAPRHNQWVKPTRKLNASPAGQPIPVEDSSILAQYHQRYEQLKIDRAKERQQAIKDGHMADPDQPTSLNQAITPVGTCEGMCPEFESIERIVQKMVDKCEKYLHPSTNTLQNMEWKMLKRFRRSAAGYDEQLPSDIRTPKALLQTTNYLIRHVLNGPEPLALIHKFVWDRTRSVRNDFSVQQVTQEQDVRIAVTCLERIARFHIVSLHLLSNPASEEPFDRHQEREQLNNTMLSLMYYYDDNRGRIDFPNEDEFRAYYIIFSIHDQRPDLEARVQKWPVSLLESPRVQVAMELYTASCNTWQPQGTLDSRRPNAIAQGFYTRFFNIINSPSVSYLMACVAEIYFNYVRQTAIRTIWKGYCRTPISQQHRNEEWTVEELTRVLHFDDDENTINFLEEQGLELATNDQGQQYLNWGSRHIESVEFSPSSDHAYSETYVESKRSGRSLVAIILGMSIREAARMGMVDQSSLHQRTAALPEDISLDHDDSLFVSSDGNKISEPVVEMNTSSLESESPAPPVSQLFQNPTPSVSVTPPVTTQSMAPPAPSQPANPFQASPPNSFGSLFSGASSNGIAPATSSSNGETAPSNPFAAAKTIQAQNPFQPSSSPFAFPQPTKTAEVSKEDAPAAPAPAPASVVQTPNPFGIVKPTEPFSQPPSSAPTLPQSSSIFTNGGVSDNDTNQSASKPNPFATASLGLKPFETSKQADADSTNPSSSQSSFSLFAPSKSPVPSTVAKDSALQSTASSSTSTPQISNLFNPPAPQTTIQPSQLSATIGPGTGSVQDTPSIFSSVKPPSFTGFSKPSLFAPPNGSTHDTKTSQSMPAATLNFSKSVPAKSEPMPSLFQPTSTGSSNSLFSSVGSSGKPLVAPKSDTVKDSQPSAINEPAPAKPHELTPIDKKQESAQEIPKAQPPVATEPTKVFSQDDRAEEPLKLPAVSQSQDLVSPVEETEEERQANWREFIRQTAEKQKREADEQAKTRKRAFDEPPEAEKSRERSSSKVLKTSNSSESSPPSKKYSLAEAYAKALPTLPCLDRVKALIERKSPTEDETTIVKPHNRQVDEDELLLNAARITAEQLRTGPKIFDPSTEYDPRRSSYSPRASYYSSPFSMSHSPQSHGYKVAHAPDVPEGLGRSMSASERRIRATGAHGLAYKALDFSRADKRKEKRKYSNSE</sequence>
<feature type="compositionally biased region" description="Basic and acidic residues" evidence="5">
    <location>
        <begin position="1097"/>
        <end position="1142"/>
    </location>
</feature>